<evidence type="ECO:0000259" key="6">
    <source>
        <dbReference type="PROSITE" id="PS51900"/>
    </source>
</evidence>
<dbReference type="PROSITE" id="PS51900">
    <property type="entry name" value="CB"/>
    <property type="match status" value="1"/>
</dbReference>
<feature type="domain" description="Core-binding (CB)" evidence="6">
    <location>
        <begin position="79"/>
        <end position="161"/>
    </location>
</feature>
<dbReference type="Proteomes" id="UP000680158">
    <property type="component" value="Unassembled WGS sequence"/>
</dbReference>
<dbReference type="InterPro" id="IPR044068">
    <property type="entry name" value="CB"/>
</dbReference>
<evidence type="ECO:0000313" key="8">
    <source>
        <dbReference type="Proteomes" id="UP000680158"/>
    </source>
</evidence>
<protein>
    <submittedName>
        <fullName evidence="7">DUF3596 domain-containing protein</fullName>
    </submittedName>
</protein>
<dbReference type="SUPFAM" id="SSF56349">
    <property type="entry name" value="DNA breaking-rejoining enzymes"/>
    <property type="match status" value="1"/>
</dbReference>
<dbReference type="GO" id="GO:0006310">
    <property type="term" value="P:DNA recombination"/>
    <property type="evidence" value="ECO:0007669"/>
    <property type="project" value="UniProtKB-KW"/>
</dbReference>
<evidence type="ECO:0000256" key="3">
    <source>
        <dbReference type="ARBA" id="ARBA00023172"/>
    </source>
</evidence>
<dbReference type="Pfam" id="PF00589">
    <property type="entry name" value="Phage_integrase"/>
    <property type="match status" value="1"/>
</dbReference>
<dbReference type="InterPro" id="IPR002104">
    <property type="entry name" value="Integrase_catalytic"/>
</dbReference>
<keyword evidence="2 4" id="KW-0238">DNA-binding</keyword>
<dbReference type="PANTHER" id="PTHR30349">
    <property type="entry name" value="PHAGE INTEGRASE-RELATED"/>
    <property type="match status" value="1"/>
</dbReference>
<evidence type="ECO:0000256" key="4">
    <source>
        <dbReference type="PROSITE-ProRule" id="PRU01248"/>
    </source>
</evidence>
<keyword evidence="1" id="KW-0229">DNA integration</keyword>
<sequence>MDHKGIELRKGVNSESIRIKFMYRGMECRESLKLAHTKANINYAVRLRGEILNAIEKNTFRYIDYFPGSNNAAKFGNVPSRVTIGELLREQLRIAEKTLSPSTTRGYKQVYHSHLEKQWDKTLLVDLTPPAIRAWIATLDCKIKTIRNIITPLRNALEQAVNDDLIPSNPLERVKLDKIIPREQRKSAYIVDPFSFDEITAILGACTGQERNLWQFAFATGMRTSEFIALDWKSIDWIGAKIQVRRAMVEGIIKDETKTLAGARQINMLQAAHDALVAQKEFTQLQGKFVFHDPRYGLPWASDDPLKKRWMIILRNAGVRYRNPYQTRHTFASTLLSTGSNPLYVAKQMGHRDTEMITRNYGRWIEQGIEPVENHGAENSNLKLSEFFAQISPTSKPKKAKS</sequence>
<dbReference type="EMBL" id="JAGSPM010000007">
    <property type="protein sequence ID" value="MBR7747414.1"/>
    <property type="molecule type" value="Genomic_DNA"/>
</dbReference>
<dbReference type="InterPro" id="IPR010998">
    <property type="entry name" value="Integrase_recombinase_N"/>
</dbReference>
<dbReference type="InterPro" id="IPR013762">
    <property type="entry name" value="Integrase-like_cat_sf"/>
</dbReference>
<dbReference type="AlphaFoldDB" id="A0A941DER6"/>
<evidence type="ECO:0000256" key="1">
    <source>
        <dbReference type="ARBA" id="ARBA00022908"/>
    </source>
</evidence>
<dbReference type="InterPro" id="IPR050090">
    <property type="entry name" value="Tyrosine_recombinase_XerCD"/>
</dbReference>
<proteinExistence type="predicted"/>
<dbReference type="GO" id="GO:0003677">
    <property type="term" value="F:DNA binding"/>
    <property type="evidence" value="ECO:0007669"/>
    <property type="project" value="UniProtKB-UniRule"/>
</dbReference>
<dbReference type="PANTHER" id="PTHR30349:SF36">
    <property type="entry name" value="PROPHAGE INTEGRASE INTR-RELATED"/>
    <property type="match status" value="1"/>
</dbReference>
<dbReference type="GO" id="GO:0015074">
    <property type="term" value="P:DNA integration"/>
    <property type="evidence" value="ECO:0007669"/>
    <property type="project" value="UniProtKB-KW"/>
</dbReference>
<dbReference type="CDD" id="cd01189">
    <property type="entry name" value="INT_ICEBs1_C_like"/>
    <property type="match status" value="1"/>
</dbReference>
<reference evidence="7 8" key="1">
    <citation type="submission" date="2021-04" db="EMBL/GenBank/DDBJ databases">
        <title>novel species isolated from subtropical streams in China.</title>
        <authorList>
            <person name="Lu H."/>
        </authorList>
    </citation>
    <scope>NUCLEOTIDE SEQUENCE [LARGE SCALE GENOMIC DNA]</scope>
    <source>
        <strain evidence="7 8">BYS107W</strain>
    </source>
</reference>
<dbReference type="Pfam" id="PF12167">
    <property type="entry name" value="Arm-DNA-bind_2"/>
    <property type="match status" value="1"/>
</dbReference>
<gene>
    <name evidence="7" type="ORF">KDM92_12550</name>
</gene>
<dbReference type="Gene3D" id="1.10.443.10">
    <property type="entry name" value="Intergrase catalytic core"/>
    <property type="match status" value="1"/>
</dbReference>
<dbReference type="PROSITE" id="PS51898">
    <property type="entry name" value="TYR_RECOMBINASE"/>
    <property type="match status" value="1"/>
</dbReference>
<evidence type="ECO:0000259" key="5">
    <source>
        <dbReference type="PROSITE" id="PS51898"/>
    </source>
</evidence>
<feature type="domain" description="Tyr recombinase" evidence="5">
    <location>
        <begin position="189"/>
        <end position="374"/>
    </location>
</feature>
<comment type="caution">
    <text evidence="7">The sequence shown here is derived from an EMBL/GenBank/DDBJ whole genome shotgun (WGS) entry which is preliminary data.</text>
</comment>
<organism evidence="7 8">
    <name type="scientific">Undibacterium baiyunense</name>
    <dbReference type="NCBI Taxonomy" id="2828731"/>
    <lineage>
        <taxon>Bacteria</taxon>
        <taxon>Pseudomonadati</taxon>
        <taxon>Pseudomonadota</taxon>
        <taxon>Betaproteobacteria</taxon>
        <taxon>Burkholderiales</taxon>
        <taxon>Oxalobacteraceae</taxon>
        <taxon>Undibacterium</taxon>
    </lineage>
</organism>
<dbReference type="InterPro" id="IPR011010">
    <property type="entry name" value="DNA_brk_join_enz"/>
</dbReference>
<dbReference type="Gene3D" id="1.10.150.130">
    <property type="match status" value="1"/>
</dbReference>
<name>A0A941DER6_9BURK</name>
<accession>A0A941DER6</accession>
<evidence type="ECO:0000313" key="7">
    <source>
        <dbReference type="EMBL" id="MBR7747414.1"/>
    </source>
</evidence>
<keyword evidence="8" id="KW-1185">Reference proteome</keyword>
<dbReference type="InterPro" id="IPR022000">
    <property type="entry name" value="Min27-like_integrase_DNA_bind"/>
</dbReference>
<dbReference type="RefSeq" id="WP_212684806.1">
    <property type="nucleotide sequence ID" value="NZ_JAGSPM010000007.1"/>
</dbReference>
<keyword evidence="3" id="KW-0233">DNA recombination</keyword>
<evidence type="ECO:0000256" key="2">
    <source>
        <dbReference type="ARBA" id="ARBA00023125"/>
    </source>
</evidence>